<protein>
    <submittedName>
        <fullName evidence="1">Ovule protein</fullName>
    </submittedName>
</protein>
<organism evidence="1">
    <name type="scientific">Mesocestoides corti</name>
    <name type="common">Flatworm</name>
    <dbReference type="NCBI Taxonomy" id="53468"/>
    <lineage>
        <taxon>Eukaryota</taxon>
        <taxon>Metazoa</taxon>
        <taxon>Spiralia</taxon>
        <taxon>Lophotrochozoa</taxon>
        <taxon>Platyhelminthes</taxon>
        <taxon>Cestoda</taxon>
        <taxon>Eucestoda</taxon>
        <taxon>Cyclophyllidea</taxon>
        <taxon>Mesocestoididae</taxon>
        <taxon>Mesocestoides</taxon>
    </lineage>
</organism>
<reference evidence="1" key="1">
    <citation type="submission" date="2019-11" db="UniProtKB">
        <authorList>
            <consortium name="WormBaseParasite"/>
        </authorList>
    </citation>
    <scope>IDENTIFICATION</scope>
</reference>
<accession>A0A5K3FY88</accession>
<evidence type="ECO:0000313" key="1">
    <source>
        <dbReference type="WBParaSite" id="MCU_012885-RA"/>
    </source>
</evidence>
<dbReference type="AlphaFoldDB" id="A0A5K3FY88"/>
<dbReference type="WBParaSite" id="MCU_012885-RA">
    <property type="protein sequence ID" value="MCU_012885-RA"/>
    <property type="gene ID" value="MCU_012885"/>
</dbReference>
<name>A0A5K3FY88_MESCO</name>
<proteinExistence type="predicted"/>
<sequence length="118" mass="13976">MAPFSSFSPYATSRPFLLRNCRDAYRHTSIHSSVLSHWAPQILNTHPCFRPRPPDTTSNPPPIHTCIRLQSTHQRHNSSDCKKDNNDENYYYHHLYYTCMQSYVGTIMRSKRRLCFRN</sequence>